<dbReference type="EnsemblPlants" id="AUR62042467-RA">
    <property type="protein sequence ID" value="AUR62042467-RA:cds"/>
    <property type="gene ID" value="AUR62042467"/>
</dbReference>
<dbReference type="InterPro" id="IPR007527">
    <property type="entry name" value="Znf_SWIM"/>
</dbReference>
<evidence type="ECO:0000256" key="2">
    <source>
        <dbReference type="SAM" id="MobiDB-lite"/>
    </source>
</evidence>
<organism evidence="4 5">
    <name type="scientific">Chenopodium quinoa</name>
    <name type="common">Quinoa</name>
    <dbReference type="NCBI Taxonomy" id="63459"/>
    <lineage>
        <taxon>Eukaryota</taxon>
        <taxon>Viridiplantae</taxon>
        <taxon>Streptophyta</taxon>
        <taxon>Embryophyta</taxon>
        <taxon>Tracheophyta</taxon>
        <taxon>Spermatophyta</taxon>
        <taxon>Magnoliopsida</taxon>
        <taxon>eudicotyledons</taxon>
        <taxon>Gunneridae</taxon>
        <taxon>Pentapetalae</taxon>
        <taxon>Caryophyllales</taxon>
        <taxon>Chenopodiaceae</taxon>
        <taxon>Chenopodioideae</taxon>
        <taxon>Atripliceae</taxon>
        <taxon>Chenopodium</taxon>
    </lineage>
</organism>
<feature type="compositionally biased region" description="Basic and acidic residues" evidence="2">
    <location>
        <begin position="354"/>
        <end position="364"/>
    </location>
</feature>
<feature type="region of interest" description="Disordered" evidence="2">
    <location>
        <begin position="354"/>
        <end position="388"/>
    </location>
</feature>
<proteinExistence type="predicted"/>
<dbReference type="Proteomes" id="UP000596660">
    <property type="component" value="Unplaced"/>
</dbReference>
<sequence length="403" mass="47042">MVNIDCVTVEAPQVGMIFDTWQEADLYYDAYGKQQGHTGLCDFAERYVRAMEHRIEAERLADGNSTMYLHTLLTDFKIEETFRNVYTDAKFVEVQRECKRLMYYNCSSSKEIEEGLYEHLIKDRVYIYSDIDKKEKPINRWRIYRVLYNEKTQEVECECMLFECNGILCRHCINSLESQQIPNVPKKYILDRWRKDIYRKHTRVKVAYHDLSKTEEVLRYDKMVVAFEPISYLASENDEALRMVIDGLQQLEMQIKKVVKPALPMSNVCEALTNNMPHSVNSAPQFCTPSSVGRSVVISVQFVDCGEDDDHTMVNVELPVDGGIKDPPTNRGPGCVRAIRFMTTYEEVCRQKEERRNKYVEKQRRKERAKKKQADASGDEHEMIDKGVARQIDFDHSLSQSLQ</sequence>
<name>A0A803N987_CHEQI</name>
<keyword evidence="1" id="KW-0479">Metal-binding</keyword>
<dbReference type="Gramene" id="AUR62042467-RA">
    <property type="protein sequence ID" value="AUR62042467-RA:cds"/>
    <property type="gene ID" value="AUR62042467"/>
</dbReference>
<evidence type="ECO:0000313" key="4">
    <source>
        <dbReference type="EnsemblPlants" id="AUR62042467-RA:cds"/>
    </source>
</evidence>
<evidence type="ECO:0000259" key="3">
    <source>
        <dbReference type="PROSITE" id="PS50966"/>
    </source>
</evidence>
<dbReference type="PROSITE" id="PS50966">
    <property type="entry name" value="ZF_SWIM"/>
    <property type="match status" value="1"/>
</dbReference>
<evidence type="ECO:0000313" key="5">
    <source>
        <dbReference type="Proteomes" id="UP000596660"/>
    </source>
</evidence>
<reference evidence="4" key="2">
    <citation type="submission" date="2021-03" db="UniProtKB">
        <authorList>
            <consortium name="EnsemblPlants"/>
        </authorList>
    </citation>
    <scope>IDENTIFICATION</scope>
</reference>
<keyword evidence="1" id="KW-0862">Zinc</keyword>
<keyword evidence="5" id="KW-1185">Reference proteome</keyword>
<accession>A0A803N987</accession>
<evidence type="ECO:0000256" key="1">
    <source>
        <dbReference type="PROSITE-ProRule" id="PRU00325"/>
    </source>
</evidence>
<reference evidence="4" key="1">
    <citation type="journal article" date="2017" name="Nature">
        <title>The genome of Chenopodium quinoa.</title>
        <authorList>
            <person name="Jarvis D.E."/>
            <person name="Ho Y.S."/>
            <person name="Lightfoot D.J."/>
            <person name="Schmoeckel S.M."/>
            <person name="Li B."/>
            <person name="Borm T.J.A."/>
            <person name="Ohyanagi H."/>
            <person name="Mineta K."/>
            <person name="Michell C.T."/>
            <person name="Saber N."/>
            <person name="Kharbatia N.M."/>
            <person name="Rupper R.R."/>
            <person name="Sharp A.R."/>
            <person name="Dally N."/>
            <person name="Boughton B.A."/>
            <person name="Woo Y.H."/>
            <person name="Gao G."/>
            <person name="Schijlen E.G.W.M."/>
            <person name="Guo X."/>
            <person name="Momin A.A."/>
            <person name="Negrao S."/>
            <person name="Al-Babili S."/>
            <person name="Gehring C."/>
            <person name="Roessner U."/>
            <person name="Jung C."/>
            <person name="Murphy K."/>
            <person name="Arold S.T."/>
            <person name="Gojobori T."/>
            <person name="van der Linden C.G."/>
            <person name="van Loo E.N."/>
            <person name="Jellen E.N."/>
            <person name="Maughan P.J."/>
            <person name="Tester M."/>
        </authorList>
    </citation>
    <scope>NUCLEOTIDE SEQUENCE [LARGE SCALE GENOMIC DNA]</scope>
    <source>
        <strain evidence="4">cv. PI 614886</strain>
    </source>
</reference>
<dbReference type="GO" id="GO:0008270">
    <property type="term" value="F:zinc ion binding"/>
    <property type="evidence" value="ECO:0007669"/>
    <property type="project" value="UniProtKB-KW"/>
</dbReference>
<feature type="domain" description="SWIM-type" evidence="3">
    <location>
        <begin position="144"/>
        <end position="180"/>
    </location>
</feature>
<dbReference type="AlphaFoldDB" id="A0A803N987"/>
<feature type="compositionally biased region" description="Basic and acidic residues" evidence="2">
    <location>
        <begin position="372"/>
        <end position="388"/>
    </location>
</feature>
<protein>
    <recommendedName>
        <fullName evidence="3">SWIM-type domain-containing protein</fullName>
    </recommendedName>
</protein>
<dbReference type="PANTHER" id="PTHR47718:SF13">
    <property type="entry name" value="OS09G0290500 PROTEIN"/>
    <property type="match status" value="1"/>
</dbReference>
<keyword evidence="1" id="KW-0863">Zinc-finger</keyword>
<dbReference type="PANTHER" id="PTHR47718">
    <property type="entry name" value="OS01G0519700 PROTEIN"/>
    <property type="match status" value="1"/>
</dbReference>